<feature type="transmembrane region" description="Helical" evidence="5">
    <location>
        <begin position="25"/>
        <end position="47"/>
    </location>
</feature>
<comment type="subcellular location">
    <subcellularLocation>
        <location evidence="1">Membrane</location>
    </subcellularLocation>
</comment>
<evidence type="ECO:0000256" key="3">
    <source>
        <dbReference type="ARBA" id="ARBA00022989"/>
    </source>
</evidence>
<sequence>MIISREVRGLSRRTAIGHMFDWGLIFLRDLALAVWLGGLIVIDLIEAPIRFRVPEINRNQSVAIGRRVFAALNRLEAVAGAIMLTASALLMRSAATVGTGERLAFGLVGAMWLIALAQLVWLRPRMSRLAKGLDLVNRRPDDARYARVGRLHRLYVAFDFVKMAAGIAVVALWARAGA</sequence>
<dbReference type="RefSeq" id="WP_041974027.1">
    <property type="nucleotide sequence ID" value="NZ_CBXV010000002.1"/>
</dbReference>
<evidence type="ECO:0000313" key="7">
    <source>
        <dbReference type="EMBL" id="CDM64521.1"/>
    </source>
</evidence>
<name>A0A0B6WU19_9BACT</name>
<protein>
    <recommendedName>
        <fullName evidence="6">TMEM205-like domain-containing protein</fullName>
    </recommendedName>
</protein>
<reference evidence="7 8" key="2">
    <citation type="submission" date="2015-01" db="EMBL/GenBank/DDBJ databases">
        <title>Complete genome sequence of Pyrinomonas methylaliphatogenes type strain K22T.</title>
        <authorList>
            <person name="Lee K.C.Y."/>
            <person name="Power J.F."/>
            <person name="Dunfield P.F."/>
            <person name="Morgan X.C."/>
            <person name="Huttenhower C."/>
            <person name="Stott M.B."/>
        </authorList>
    </citation>
    <scope>NUCLEOTIDE SEQUENCE [LARGE SCALE GENOMIC DNA]</scope>
    <source>
        <strain evidence="7 8">K22</strain>
    </source>
</reference>
<evidence type="ECO:0000256" key="1">
    <source>
        <dbReference type="ARBA" id="ARBA00004370"/>
    </source>
</evidence>
<dbReference type="OrthoDB" id="463671at2"/>
<keyword evidence="3 5" id="KW-1133">Transmembrane helix</keyword>
<evidence type="ECO:0000259" key="6">
    <source>
        <dbReference type="Pfam" id="PF13664"/>
    </source>
</evidence>
<dbReference type="Pfam" id="PF13664">
    <property type="entry name" value="DUF4149"/>
    <property type="match status" value="1"/>
</dbReference>
<accession>A0A0B6WU19</accession>
<keyword evidence="8" id="KW-1185">Reference proteome</keyword>
<evidence type="ECO:0000313" key="8">
    <source>
        <dbReference type="Proteomes" id="UP000031518"/>
    </source>
</evidence>
<keyword evidence="2 5" id="KW-0812">Transmembrane</keyword>
<gene>
    <name evidence="7" type="ORF">PYK22_00515</name>
</gene>
<dbReference type="AlphaFoldDB" id="A0A0B6WU19"/>
<dbReference type="GO" id="GO:0016020">
    <property type="term" value="C:membrane"/>
    <property type="evidence" value="ECO:0007669"/>
    <property type="project" value="UniProtKB-SubCell"/>
</dbReference>
<dbReference type="Proteomes" id="UP000031518">
    <property type="component" value="Unassembled WGS sequence"/>
</dbReference>
<evidence type="ECO:0000256" key="2">
    <source>
        <dbReference type="ARBA" id="ARBA00022692"/>
    </source>
</evidence>
<evidence type="ECO:0000256" key="5">
    <source>
        <dbReference type="SAM" id="Phobius"/>
    </source>
</evidence>
<dbReference type="STRING" id="454194.PYK22_00515"/>
<dbReference type="InterPro" id="IPR025423">
    <property type="entry name" value="TMEM205-like"/>
</dbReference>
<organism evidence="7 8">
    <name type="scientific">Pyrinomonas methylaliphatogenes</name>
    <dbReference type="NCBI Taxonomy" id="454194"/>
    <lineage>
        <taxon>Bacteria</taxon>
        <taxon>Pseudomonadati</taxon>
        <taxon>Acidobacteriota</taxon>
        <taxon>Blastocatellia</taxon>
        <taxon>Blastocatellales</taxon>
        <taxon>Pyrinomonadaceae</taxon>
        <taxon>Pyrinomonas</taxon>
    </lineage>
</organism>
<feature type="transmembrane region" description="Helical" evidence="5">
    <location>
        <begin position="103"/>
        <end position="122"/>
    </location>
</feature>
<feature type="domain" description="TMEM205-like" evidence="6">
    <location>
        <begin position="30"/>
        <end position="130"/>
    </location>
</feature>
<proteinExistence type="predicted"/>
<dbReference type="EMBL" id="CBXV010000002">
    <property type="protein sequence ID" value="CDM64521.1"/>
    <property type="molecule type" value="Genomic_DNA"/>
</dbReference>
<keyword evidence="4 5" id="KW-0472">Membrane</keyword>
<reference evidence="7 8" key="1">
    <citation type="submission" date="2013-12" db="EMBL/GenBank/DDBJ databases">
        <authorList>
            <person name="Stott M."/>
        </authorList>
    </citation>
    <scope>NUCLEOTIDE SEQUENCE [LARGE SCALE GENOMIC DNA]</scope>
    <source>
        <strain evidence="7 8">K22</strain>
    </source>
</reference>
<feature type="transmembrane region" description="Helical" evidence="5">
    <location>
        <begin position="154"/>
        <end position="174"/>
    </location>
</feature>
<evidence type="ECO:0000256" key="4">
    <source>
        <dbReference type="ARBA" id="ARBA00023136"/>
    </source>
</evidence>